<dbReference type="KEGG" id="bpb:bpr_I1619"/>
<sequence length="106" mass="11730">MAINRADLINQLAASMGAGEYAPTKYVDSRYNSETGTLYCNSKLSKNISDIAIKHFTQMKNRCKGDSLETRQMADIYQCAIEAITMMQDPAVKSLLESRDSHSTAS</sequence>
<dbReference type="HOGENOM" id="CLU_176092_0_0_9"/>
<dbReference type="AlphaFoldDB" id="E0RWI2"/>
<accession>E0RWI2</accession>
<protein>
    <submittedName>
        <fullName evidence="1">Uncharacterized protein</fullName>
    </submittedName>
</protein>
<name>E0RWI2_BUTPB</name>
<dbReference type="RefSeq" id="WP_013281010.1">
    <property type="nucleotide sequence ID" value="NC_014387.1"/>
</dbReference>
<dbReference type="EMBL" id="CP001810">
    <property type="protein sequence ID" value="ADL34356.1"/>
    <property type="molecule type" value="Genomic_DNA"/>
</dbReference>
<dbReference type="Proteomes" id="UP000001299">
    <property type="component" value="Chromosome 1"/>
</dbReference>
<proteinExistence type="predicted"/>
<keyword evidence="2" id="KW-1185">Reference proteome</keyword>
<dbReference type="eggNOG" id="ENOG5030FXD">
    <property type="taxonomic scope" value="Bacteria"/>
</dbReference>
<evidence type="ECO:0000313" key="1">
    <source>
        <dbReference type="EMBL" id="ADL34356.1"/>
    </source>
</evidence>
<reference evidence="1 2" key="1">
    <citation type="journal article" date="2010" name="PLoS ONE">
        <title>The glycobiome of the rumen bacterium Butyrivibrio proteoclasticus B316(T) highlights adaptation to a polysaccharide-rich environment.</title>
        <authorList>
            <person name="Kelly W.J."/>
            <person name="Leahy S.C."/>
            <person name="Altermann E."/>
            <person name="Yeoman C.J."/>
            <person name="Dunne J.C."/>
            <person name="Kong Z."/>
            <person name="Pacheco D.M."/>
            <person name="Li D."/>
            <person name="Noel S.J."/>
            <person name="Moon C.D."/>
            <person name="Cookson A.L."/>
            <person name="Attwood G.T."/>
        </authorList>
    </citation>
    <scope>NUCLEOTIDE SEQUENCE [LARGE SCALE GENOMIC DNA]</scope>
    <source>
        <strain evidence="2">ATCC 51982 / DSM 14932 / B316</strain>
    </source>
</reference>
<gene>
    <name evidence="1" type="ordered locus">bpr_I1619</name>
</gene>
<evidence type="ECO:0000313" key="2">
    <source>
        <dbReference type="Proteomes" id="UP000001299"/>
    </source>
</evidence>
<organism evidence="1 2">
    <name type="scientific">Butyrivibrio proteoclasticus (strain ATCC 51982 / DSM 14932 / B316)</name>
    <name type="common">Clostridium proteoclasticum</name>
    <dbReference type="NCBI Taxonomy" id="515622"/>
    <lineage>
        <taxon>Bacteria</taxon>
        <taxon>Bacillati</taxon>
        <taxon>Bacillota</taxon>
        <taxon>Clostridia</taxon>
        <taxon>Lachnospirales</taxon>
        <taxon>Lachnospiraceae</taxon>
        <taxon>Butyrivibrio</taxon>
    </lineage>
</organism>